<dbReference type="SUPFAM" id="SSF55931">
    <property type="entry name" value="Glutamine synthetase/guanido kinase"/>
    <property type="match status" value="1"/>
</dbReference>
<gene>
    <name evidence="2" type="ORF">BH720_16500</name>
</gene>
<dbReference type="EMBL" id="MJGC01000074">
    <property type="protein sequence ID" value="OEJ74028.1"/>
    <property type="molecule type" value="Genomic_DNA"/>
</dbReference>
<accession>A0A1E5QHD5</accession>
<dbReference type="InterPro" id="IPR006336">
    <property type="entry name" value="GCS2"/>
</dbReference>
<dbReference type="PANTHER" id="PTHR36510:SF1">
    <property type="entry name" value="GLUTAMATE--CYSTEINE LIGASE 2-RELATED"/>
    <property type="match status" value="1"/>
</dbReference>
<organism evidence="2">
    <name type="scientific">Desertifilum tharense IPPAS B-1220</name>
    <dbReference type="NCBI Taxonomy" id="1781255"/>
    <lineage>
        <taxon>Bacteria</taxon>
        <taxon>Bacillati</taxon>
        <taxon>Cyanobacteriota</taxon>
        <taxon>Cyanophyceae</taxon>
        <taxon>Desertifilales</taxon>
        <taxon>Desertifilaceae</taxon>
        <taxon>Desertifilum</taxon>
    </lineage>
</organism>
<reference evidence="2" key="1">
    <citation type="submission" date="2016-09" db="EMBL/GenBank/DDBJ databases">
        <title>Draft genome of thermotolerant cyanobacterium Desertifilum sp. strain IPPAS B-1220.</title>
        <authorList>
            <person name="Sinetova M.A."/>
            <person name="Bolakhan K."/>
            <person name="Zayadan B.K."/>
            <person name="Mironov K.S."/>
            <person name="Ustinova V."/>
            <person name="Kupriyanova E.V."/>
            <person name="Sidorov R.A."/>
            <person name="Skrypnik A.N."/>
            <person name="Gogoleva N.E."/>
            <person name="Gogolev Y.V."/>
            <person name="Los D.A."/>
        </authorList>
    </citation>
    <scope>NUCLEOTIDE SEQUENCE [LARGE SCALE GENOMIC DNA]</scope>
    <source>
        <strain evidence="2">IPPAS B-1220</strain>
    </source>
</reference>
<sequence>MLLSKGFEIEVYTGTSQGEIVGLSDRIVADLDGFVREPDSRNVEYTTPPLGGYDRLLCELVRPRRRLREYIQTLGNYTLIPGSTLSLGGSQQFYRSDPHNPYHTYIEKTYGTQVVTASVHINIGISNPELLMRACRLVRVEAPLFLALSAASPFLDGEVTGYHSTRWGVFPQTPAYVPLFESHAHHIQWVESQLQAGTMQNVRHLWSSVRPNGDRRPYNLNRLELRICDLVVDPIALLAITALLEARLWQLMGDPSLDPLTMSELPEQTRSQDLVELTQANEMAAARLSLEASLVHWRTGQKILTRDWIEELYQEVWPVAKQKGFSCFLLPVKKILREGNEAQRWLKAIQQGMDAQSTMQKAIQAMETREAELARNLCQPMVA</sequence>
<dbReference type="OrthoDB" id="569147at2"/>
<dbReference type="NCBIfam" id="TIGR02048">
    <property type="entry name" value="gshA_cyano"/>
    <property type="match status" value="1"/>
</dbReference>
<dbReference type="Gene3D" id="3.30.590.20">
    <property type="match status" value="1"/>
</dbReference>
<protein>
    <submittedName>
        <fullName evidence="2">Putative glutamate--cysteine ligase</fullName>
    </submittedName>
</protein>
<dbReference type="Pfam" id="PF04107">
    <property type="entry name" value="GCS2"/>
    <property type="match status" value="1"/>
</dbReference>
<dbReference type="GO" id="GO:0004357">
    <property type="term" value="F:glutamate-cysteine ligase activity"/>
    <property type="evidence" value="ECO:0007669"/>
    <property type="project" value="UniProtKB-EC"/>
</dbReference>
<dbReference type="InterPro" id="IPR014746">
    <property type="entry name" value="Gln_synth/guanido_kin_cat_dom"/>
</dbReference>
<dbReference type="InterPro" id="IPR050141">
    <property type="entry name" value="GCL_type2/YbdK_subfam"/>
</dbReference>
<comment type="catalytic activity">
    <reaction evidence="1">
        <text>L-cysteine + L-glutamate + ATP = gamma-L-glutamyl-L-cysteine + ADP + phosphate + H(+)</text>
        <dbReference type="Rhea" id="RHEA:13285"/>
        <dbReference type="ChEBI" id="CHEBI:15378"/>
        <dbReference type="ChEBI" id="CHEBI:29985"/>
        <dbReference type="ChEBI" id="CHEBI:30616"/>
        <dbReference type="ChEBI" id="CHEBI:35235"/>
        <dbReference type="ChEBI" id="CHEBI:43474"/>
        <dbReference type="ChEBI" id="CHEBI:58173"/>
        <dbReference type="ChEBI" id="CHEBI:456216"/>
        <dbReference type="EC" id="6.3.2.2"/>
    </reaction>
</comment>
<proteinExistence type="predicted"/>
<dbReference type="InterPro" id="IPR011792">
    <property type="entry name" value="GshA_cyano"/>
</dbReference>
<dbReference type="GO" id="GO:0042398">
    <property type="term" value="P:modified amino acid biosynthetic process"/>
    <property type="evidence" value="ECO:0007669"/>
    <property type="project" value="InterPro"/>
</dbReference>
<comment type="caution">
    <text evidence="2">The sequence shown here is derived from an EMBL/GenBank/DDBJ whole genome shotgun (WGS) entry which is preliminary data.</text>
</comment>
<evidence type="ECO:0000313" key="2">
    <source>
        <dbReference type="EMBL" id="OEJ74028.1"/>
    </source>
</evidence>
<evidence type="ECO:0000256" key="1">
    <source>
        <dbReference type="ARBA" id="ARBA00048819"/>
    </source>
</evidence>
<name>A0A1E5QHD5_9CYAN</name>
<dbReference type="AlphaFoldDB" id="A0A1E5QHD5"/>
<dbReference type="STRING" id="1781255.BH720_16500"/>
<keyword evidence="2" id="KW-0436">Ligase</keyword>
<dbReference type="PANTHER" id="PTHR36510">
    <property type="entry name" value="GLUTAMATE--CYSTEINE LIGASE 2-RELATED"/>
    <property type="match status" value="1"/>
</dbReference>